<evidence type="ECO:0000313" key="3">
    <source>
        <dbReference type="Proteomes" id="UP000238338"/>
    </source>
</evidence>
<sequence>MGAPNITGTFTGSVTEGSGLVIGGNLDDGSANIWADTWSISGAPAYGIASVDATGNWTYDLNDTNPVVAALNTGDTLTDTFTVQLSDGGGTDTQVITITIQGTTPPCFTPGTLIATPQGQRPVERIVPGDMVLTRDHGARTVLWTGRRRVAAEGDLAPIAIAAGTLGNRREIIVSPQHRVCIGGWAAELHCGAPEVLVAAAHLVDGKTVRRLPGGEVTYLHLMFDRHEMIWAEGMLTESFFPGGAVAGEIARTEAELRRLFDDLPGLAEGAAAAYCATRTEARVLRAALLETGAA</sequence>
<keyword evidence="3" id="KW-1185">Reference proteome</keyword>
<evidence type="ECO:0000259" key="1">
    <source>
        <dbReference type="Pfam" id="PF13403"/>
    </source>
</evidence>
<dbReference type="InterPro" id="IPR010221">
    <property type="entry name" value="VCBS_dom"/>
</dbReference>
<accession>A0A2S8S8R4</accession>
<dbReference type="InterPro" id="IPR028992">
    <property type="entry name" value="Hedgehog/Intein_dom"/>
</dbReference>
<gene>
    <name evidence="2" type="ORF">LX70_02043</name>
</gene>
<protein>
    <submittedName>
        <fullName evidence="2">Intein</fullName>
    </submittedName>
</protein>
<dbReference type="Gene3D" id="2.60.40.10">
    <property type="entry name" value="Immunoglobulins"/>
    <property type="match status" value="1"/>
</dbReference>
<dbReference type="InterPro" id="IPR036844">
    <property type="entry name" value="Hint_dom_sf"/>
</dbReference>
<dbReference type="Pfam" id="PF17963">
    <property type="entry name" value="Big_9"/>
    <property type="match status" value="1"/>
</dbReference>
<dbReference type="OrthoDB" id="6305173at2"/>
<proteinExistence type="predicted"/>
<dbReference type="Proteomes" id="UP000238338">
    <property type="component" value="Unassembled WGS sequence"/>
</dbReference>
<dbReference type="AlphaFoldDB" id="A0A2S8S8R4"/>
<evidence type="ECO:0000313" key="2">
    <source>
        <dbReference type="EMBL" id="PQV57182.1"/>
    </source>
</evidence>
<comment type="caution">
    <text evidence="2">The sequence shown here is derived from an EMBL/GenBank/DDBJ whole genome shotgun (WGS) entry which is preliminary data.</text>
</comment>
<dbReference type="SUPFAM" id="SSF51294">
    <property type="entry name" value="Hedgehog/intein (Hint) domain"/>
    <property type="match status" value="1"/>
</dbReference>
<reference evidence="2 3" key="1">
    <citation type="submission" date="2018-02" db="EMBL/GenBank/DDBJ databases">
        <title>Genomic Encyclopedia of Archaeal and Bacterial Type Strains, Phase II (KMG-II): from individual species to whole genera.</title>
        <authorList>
            <person name="Goeker M."/>
        </authorList>
    </citation>
    <scope>NUCLEOTIDE SEQUENCE [LARGE SCALE GENOMIC DNA]</scope>
    <source>
        <strain evidence="2 3">DSM 18921</strain>
    </source>
</reference>
<dbReference type="InterPro" id="IPR013783">
    <property type="entry name" value="Ig-like_fold"/>
</dbReference>
<organism evidence="2 3">
    <name type="scientific">Albidovulum denitrificans</name>
    <dbReference type="NCBI Taxonomy" id="404881"/>
    <lineage>
        <taxon>Bacteria</taxon>
        <taxon>Pseudomonadati</taxon>
        <taxon>Pseudomonadota</taxon>
        <taxon>Alphaproteobacteria</taxon>
        <taxon>Rhodobacterales</taxon>
        <taxon>Paracoccaceae</taxon>
        <taxon>Albidovulum</taxon>
    </lineage>
</organism>
<dbReference type="NCBIfam" id="TIGR01965">
    <property type="entry name" value="VCBS_repeat"/>
    <property type="match status" value="1"/>
</dbReference>
<name>A0A2S8S8R4_9RHOB</name>
<feature type="domain" description="Hedgehog/Intein (Hint)" evidence="1">
    <location>
        <begin position="106"/>
        <end position="243"/>
    </location>
</feature>
<dbReference type="RefSeq" id="WP_105514652.1">
    <property type="nucleotide sequence ID" value="NZ_PVEP01000003.1"/>
</dbReference>
<dbReference type="EMBL" id="PVEP01000003">
    <property type="protein sequence ID" value="PQV57182.1"/>
    <property type="molecule type" value="Genomic_DNA"/>
</dbReference>
<dbReference type="Gene3D" id="2.170.16.10">
    <property type="entry name" value="Hedgehog/Intein (Hint) domain"/>
    <property type="match status" value="1"/>
</dbReference>
<dbReference type="Pfam" id="PF13403">
    <property type="entry name" value="Hint_2"/>
    <property type="match status" value="1"/>
</dbReference>